<keyword evidence="2" id="KW-1185">Reference proteome</keyword>
<dbReference type="GeneID" id="57576513"/>
<accession>E9T0N8</accession>
<dbReference type="RefSeq" id="WP_005515310.1">
    <property type="nucleotide sequence ID" value="NZ_CM001149.1"/>
</dbReference>
<dbReference type="Proteomes" id="UP000004245">
    <property type="component" value="Unassembled WGS sequence"/>
</dbReference>
<dbReference type="OrthoDB" id="4571078at2"/>
<dbReference type="EMBL" id="ADNW02000010">
    <property type="protein sequence ID" value="EGD23989.1"/>
    <property type="molecule type" value="Genomic_DNA"/>
</dbReference>
<dbReference type="InterPro" id="IPR056908">
    <property type="entry name" value="Gp80-like"/>
</dbReference>
<protein>
    <submittedName>
        <fullName evidence="1">Uncharacterized protein</fullName>
    </submittedName>
</protein>
<evidence type="ECO:0000313" key="1">
    <source>
        <dbReference type="EMBL" id="EGD23989.1"/>
    </source>
</evidence>
<dbReference type="HOGENOM" id="CLU_2288606_0_0_11"/>
<reference evidence="1" key="1">
    <citation type="submission" date="2011-01" db="EMBL/GenBank/DDBJ databases">
        <authorList>
            <person name="Muzny D."/>
            <person name="Qin X."/>
            <person name="Buhay C."/>
            <person name="Dugan-Rocha S."/>
            <person name="Ding Y."/>
            <person name="Chen G."/>
            <person name="Hawes A."/>
            <person name="Holder M."/>
            <person name="Jhangiani S."/>
            <person name="Johnson A."/>
            <person name="Khan Z."/>
            <person name="Li Z."/>
            <person name="Liu W."/>
            <person name="Liu X."/>
            <person name="Perez L."/>
            <person name="Shen H."/>
            <person name="Wang Q."/>
            <person name="Watt J."/>
            <person name="Xi L."/>
            <person name="Xin Y."/>
            <person name="Zhou J."/>
            <person name="Deng J."/>
            <person name="Jiang H."/>
            <person name="Liu Y."/>
            <person name="Qu J."/>
            <person name="Song X.-Z."/>
            <person name="Zhang L."/>
            <person name="Villasana D."/>
            <person name="Johnson A."/>
            <person name="Liu J."/>
            <person name="Liyanage D."/>
            <person name="Lorensuhewa L."/>
            <person name="Robinson T."/>
            <person name="Song A."/>
            <person name="Song B.-B."/>
            <person name="Dinh H."/>
            <person name="Thornton R."/>
            <person name="Coyle M."/>
            <person name="Francisco L."/>
            <person name="Jackson L."/>
            <person name="Javaid M."/>
            <person name="Korchina V."/>
            <person name="Kovar C."/>
            <person name="Mata R."/>
            <person name="Mathew T."/>
            <person name="Ngo R."/>
            <person name="Nguyen L."/>
            <person name="Nguyen N."/>
            <person name="Okwuonu G."/>
            <person name="Ongeri F."/>
            <person name="Pham C."/>
            <person name="Simmons D."/>
            <person name="Wilczek-Boney K."/>
            <person name="Hale W."/>
            <person name="Jakkamsetti A."/>
            <person name="Pham P."/>
            <person name="Ruth R."/>
            <person name="San Lucas F."/>
            <person name="Warren J."/>
            <person name="Zhang J."/>
            <person name="Zhao Z."/>
            <person name="Zhou C."/>
            <person name="Zhu D."/>
            <person name="Lee S."/>
            <person name="Bess C."/>
            <person name="Blankenburg K."/>
            <person name="Forbes L."/>
            <person name="Fu Q."/>
            <person name="Gubbala S."/>
            <person name="Hirani K."/>
            <person name="Jayaseelan J.C."/>
            <person name="Lara F."/>
            <person name="Munidasa M."/>
            <person name="Palculict T."/>
            <person name="Patil S."/>
            <person name="Pu L.-L."/>
            <person name="Saada N."/>
            <person name="Tang L."/>
            <person name="Weissenberger G."/>
            <person name="Zhu Y."/>
            <person name="Hemphill L."/>
            <person name="Shang Y."/>
            <person name="Youmans B."/>
            <person name="Ayvaz T."/>
            <person name="Ross M."/>
            <person name="Santibanez J."/>
            <person name="Aqrawi P."/>
            <person name="Gross S."/>
            <person name="Joshi V."/>
            <person name="Fowler G."/>
            <person name="Nazareth L."/>
            <person name="Reid J."/>
            <person name="Worley K."/>
            <person name="Petrosino J."/>
            <person name="Highlander S."/>
            <person name="Gibbs R."/>
        </authorList>
    </citation>
    <scope>NUCLEOTIDE SEQUENCE [LARGE SCALE GENOMIC DNA]</scope>
    <source>
        <strain evidence="1">ATCC 33707</strain>
    </source>
</reference>
<sequence length="114" mass="11678">MANTVAATANALANHWASLGATYSLHTGNPGAAGTANEASGNGYARQSTTFGSASGGVVTGSQMTFNFMGTVTHMCRWNGTTLLDIIDTVDATVTPAGQIKVTPSYNANYVAWT</sequence>
<proteinExistence type="predicted"/>
<organism evidence="1 2">
    <name type="scientific">Prescottella equi ATCC 33707</name>
    <dbReference type="NCBI Taxonomy" id="525370"/>
    <lineage>
        <taxon>Bacteria</taxon>
        <taxon>Bacillati</taxon>
        <taxon>Actinomycetota</taxon>
        <taxon>Actinomycetes</taxon>
        <taxon>Mycobacteriales</taxon>
        <taxon>Nocardiaceae</taxon>
        <taxon>Prescottella</taxon>
    </lineage>
</organism>
<gene>
    <name evidence="1" type="ORF">HMPREF0724_12197</name>
</gene>
<comment type="caution">
    <text evidence="1">The sequence shown here is derived from an EMBL/GenBank/DDBJ whole genome shotgun (WGS) entry which is preliminary data.</text>
</comment>
<name>E9T0N8_RHOHA</name>
<dbReference type="Pfam" id="PF23140">
    <property type="entry name" value="Gp80"/>
    <property type="match status" value="1"/>
</dbReference>
<evidence type="ECO:0000313" key="2">
    <source>
        <dbReference type="Proteomes" id="UP000004245"/>
    </source>
</evidence>
<dbReference type="AlphaFoldDB" id="E9T0N8"/>